<name>A0A0F9PG05_9ZZZZ</name>
<reference evidence="1" key="1">
    <citation type="journal article" date="2015" name="Nature">
        <title>Complex archaea that bridge the gap between prokaryotes and eukaryotes.</title>
        <authorList>
            <person name="Spang A."/>
            <person name="Saw J.H."/>
            <person name="Jorgensen S.L."/>
            <person name="Zaremba-Niedzwiedzka K."/>
            <person name="Martijn J."/>
            <person name="Lind A.E."/>
            <person name="van Eijk R."/>
            <person name="Schleper C."/>
            <person name="Guy L."/>
            <person name="Ettema T.J."/>
        </authorList>
    </citation>
    <scope>NUCLEOTIDE SEQUENCE</scope>
</reference>
<dbReference type="AlphaFoldDB" id="A0A0F9PG05"/>
<protein>
    <submittedName>
        <fullName evidence="1">Uncharacterized protein</fullName>
    </submittedName>
</protein>
<dbReference type="EMBL" id="LAZR01005437">
    <property type="protein sequence ID" value="KKM99960.1"/>
    <property type="molecule type" value="Genomic_DNA"/>
</dbReference>
<organism evidence="1">
    <name type="scientific">marine sediment metagenome</name>
    <dbReference type="NCBI Taxonomy" id="412755"/>
    <lineage>
        <taxon>unclassified sequences</taxon>
        <taxon>metagenomes</taxon>
        <taxon>ecological metagenomes</taxon>
    </lineage>
</organism>
<gene>
    <name evidence="1" type="ORF">LCGC14_1142540</name>
</gene>
<evidence type="ECO:0000313" key="1">
    <source>
        <dbReference type="EMBL" id="KKM99960.1"/>
    </source>
</evidence>
<accession>A0A0F9PG05</accession>
<comment type="caution">
    <text evidence="1">The sequence shown here is derived from an EMBL/GenBank/DDBJ whole genome shotgun (WGS) entry which is preliminary data.</text>
</comment>
<proteinExistence type="predicted"/>
<sequence>MTTYNFTRTYEQAIAELQAMVDWLNASNGAFLYLRHTDCHRFLARW</sequence>